<proteinExistence type="predicted"/>
<comment type="caution">
    <text evidence="1">The sequence shown here is derived from an EMBL/GenBank/DDBJ whole genome shotgun (WGS) entry which is preliminary data.</text>
</comment>
<dbReference type="RefSeq" id="WP_154407230.1">
    <property type="nucleotide sequence ID" value="NZ_VUNR01000016.1"/>
</dbReference>
<dbReference type="GO" id="GO:0006974">
    <property type="term" value="P:DNA damage response"/>
    <property type="evidence" value="ECO:0007669"/>
    <property type="project" value="TreeGrafter"/>
</dbReference>
<dbReference type="AlphaFoldDB" id="A0A6I2UIT5"/>
<protein>
    <submittedName>
        <fullName evidence="1">DUF535 domain-containing protein</fullName>
    </submittedName>
</protein>
<accession>A0A6I2UIT5</accession>
<dbReference type="Pfam" id="PF04393">
    <property type="entry name" value="DUF535"/>
    <property type="match status" value="1"/>
</dbReference>
<reference evidence="1 2" key="1">
    <citation type="submission" date="2019-08" db="EMBL/GenBank/DDBJ databases">
        <title>In-depth cultivation of the pig gut microbiome towards novel bacterial diversity and tailored functional studies.</title>
        <authorList>
            <person name="Wylensek D."/>
            <person name="Hitch T.C.A."/>
            <person name="Clavel T."/>
        </authorList>
    </citation>
    <scope>NUCLEOTIDE SEQUENCE [LARGE SCALE GENOMIC DNA]</scope>
    <source>
        <strain evidence="1 2">WCA-693-APC-5D-A</strain>
    </source>
</reference>
<dbReference type="PANTHER" id="PTHR38785:SF1">
    <property type="entry name" value="HOMOLOG OF VIRK"/>
    <property type="match status" value="1"/>
</dbReference>
<dbReference type="GeneID" id="96778995"/>
<gene>
    <name evidence="1" type="ORF">FYJ84_08700</name>
</gene>
<dbReference type="Proteomes" id="UP000433181">
    <property type="component" value="Unassembled WGS sequence"/>
</dbReference>
<keyword evidence="2" id="KW-1185">Reference proteome</keyword>
<sequence>MINYIELGKKIYDTSNPREQRRMVVFVLRAMWHDADMKKLMAFFEGNEVLRKFQLRHQFHIEQVTRCFFYNGATFKERMELVCETYRYLSSVLQPDAFMQICCHDSEPRYKLWEGEFEGKPIVLYLLMKAGQRKEGCLAVTLQYEGRDFYQIVFWINKDRNGQESMYIGAMQGPNVDEAREIVKCMTKWAHGYRTKNLILYMTQAVARSLGLRNIYAVSNYGYYANNHVRTDRKLKTNFGDFWLEAGGREDEDKRFYKVPLIEKRKTMEEVPTRKRAVYRRRFAFLDEVDAAIEKAVKNALS</sequence>
<name>A0A6I2UIT5_9FIRM</name>
<dbReference type="PANTHER" id="PTHR38785">
    <property type="entry name" value="HOMOLOG OF VIRK"/>
    <property type="match status" value="1"/>
</dbReference>
<dbReference type="InterPro" id="IPR007488">
    <property type="entry name" value="DUF535"/>
</dbReference>
<evidence type="ECO:0000313" key="2">
    <source>
        <dbReference type="Proteomes" id="UP000433181"/>
    </source>
</evidence>
<organism evidence="1 2">
    <name type="scientific">Anaerovibrio slackiae</name>
    <dbReference type="NCBI Taxonomy" id="2652309"/>
    <lineage>
        <taxon>Bacteria</taxon>
        <taxon>Bacillati</taxon>
        <taxon>Bacillota</taxon>
        <taxon>Negativicutes</taxon>
        <taxon>Selenomonadales</taxon>
        <taxon>Selenomonadaceae</taxon>
        <taxon>Anaerovibrio</taxon>
    </lineage>
</organism>
<evidence type="ECO:0000313" key="1">
    <source>
        <dbReference type="EMBL" id="MSU09061.1"/>
    </source>
</evidence>
<dbReference type="EMBL" id="VUNR01000016">
    <property type="protein sequence ID" value="MSU09061.1"/>
    <property type="molecule type" value="Genomic_DNA"/>
</dbReference>